<organism evidence="2 3">
    <name type="scientific">Marasmiellus scandens</name>
    <dbReference type="NCBI Taxonomy" id="2682957"/>
    <lineage>
        <taxon>Eukaryota</taxon>
        <taxon>Fungi</taxon>
        <taxon>Dikarya</taxon>
        <taxon>Basidiomycota</taxon>
        <taxon>Agaricomycotina</taxon>
        <taxon>Agaricomycetes</taxon>
        <taxon>Agaricomycetidae</taxon>
        <taxon>Agaricales</taxon>
        <taxon>Marasmiineae</taxon>
        <taxon>Omphalotaceae</taxon>
        <taxon>Marasmiellus</taxon>
    </lineage>
</organism>
<accession>A0ABR1JM97</accession>
<feature type="domain" description="Heterokaryon incompatibility" evidence="1">
    <location>
        <begin position="51"/>
        <end position="139"/>
    </location>
</feature>
<comment type="caution">
    <text evidence="2">The sequence shown here is derived from an EMBL/GenBank/DDBJ whole genome shotgun (WGS) entry which is preliminary data.</text>
</comment>
<name>A0ABR1JM97_9AGAR</name>
<dbReference type="Proteomes" id="UP001498398">
    <property type="component" value="Unassembled WGS sequence"/>
</dbReference>
<evidence type="ECO:0000259" key="1">
    <source>
        <dbReference type="Pfam" id="PF06985"/>
    </source>
</evidence>
<protein>
    <recommendedName>
        <fullName evidence="1">Heterokaryon incompatibility domain-containing protein</fullName>
    </recommendedName>
</protein>
<dbReference type="PANTHER" id="PTHR10622">
    <property type="entry name" value="HET DOMAIN-CONTAINING PROTEIN"/>
    <property type="match status" value="1"/>
</dbReference>
<reference evidence="2 3" key="1">
    <citation type="submission" date="2024-01" db="EMBL/GenBank/DDBJ databases">
        <title>A draft genome for the cacao thread blight pathogen Marasmiellus scandens.</title>
        <authorList>
            <person name="Baruah I.K."/>
            <person name="Leung J."/>
            <person name="Bukari Y."/>
            <person name="Amoako-Attah I."/>
            <person name="Meinhardt L.W."/>
            <person name="Bailey B.A."/>
            <person name="Cohen S.P."/>
        </authorList>
    </citation>
    <scope>NUCLEOTIDE SEQUENCE [LARGE SCALE GENOMIC DNA]</scope>
    <source>
        <strain evidence="2 3">GH-19</strain>
    </source>
</reference>
<sequence length="711" mass="81212">MYRFHVSRADYFPLSSIFPLSEPQLTSAINMRLLNTKTFQLAEFHNNIPTYAILSHTWEEEEVTFQDIQKFDVAKGKAGWQKISNACTYARKYNFEWIWIDTCCIDKSSSAELSEAINSMYQYYENARVCYAYLCDASSGEDPRDVGSGFRKSRWFERGWTLQELLAPRYVVLLDKNWKEIGTRWSLRDAVSAITSIPVKVFEQGNIKEYSIAQRMSWVSCRKTTRPEDMAYCLMGLFGVNITPIYGEGGPKAFMRLQQEIIKYSDDRSIFAWIAAPSQIFETRGLLARSPYEFRSSGEICESSAVGSYKSSFSFGNNGIHIRLPLHRASHLGNDIFISPLYCCTNDGRHVALYLQRANGHDQYFRCYPNQLPFINTSSPNSFQNLNKIVVKESSRSHVKGSTGSLQAMKFHIKLLDHRIIFLWEHKSLDSDTSHDSHLGLTTVRMNFKGGHDVSMILHYKTQIGQKFVVVLNVKPDPIPKIQMQIQQSPPVRLLPPAFFPLGHGLYHSMESYYVDRILFPFADSTDILTCTLQVTGDPLENIIEVGYLSNSIGKTLQSPIEGFTVYPATLLERNISPKSLSFQDLFPPDYYRKTDSDQVCYVSLPASQMYCVLAYTNLFPNRILYVALGLHESGIPWTDIVVSSDKELQTEKIWKSYSDLGTRAEYKQRLQASASTTLILGPRQMKRTINVITKTRVSMQLGSYFLKLLV</sequence>
<proteinExistence type="predicted"/>
<dbReference type="Pfam" id="PF06985">
    <property type="entry name" value="HET"/>
    <property type="match status" value="1"/>
</dbReference>
<evidence type="ECO:0000313" key="2">
    <source>
        <dbReference type="EMBL" id="KAK7462397.1"/>
    </source>
</evidence>
<dbReference type="EMBL" id="JBANRG010000011">
    <property type="protein sequence ID" value="KAK7462397.1"/>
    <property type="molecule type" value="Genomic_DNA"/>
</dbReference>
<keyword evidence="3" id="KW-1185">Reference proteome</keyword>
<dbReference type="PANTHER" id="PTHR10622:SF12">
    <property type="entry name" value="HET DOMAIN-CONTAINING PROTEIN"/>
    <property type="match status" value="1"/>
</dbReference>
<gene>
    <name evidence="2" type="ORF">VKT23_007996</name>
</gene>
<evidence type="ECO:0000313" key="3">
    <source>
        <dbReference type="Proteomes" id="UP001498398"/>
    </source>
</evidence>
<dbReference type="InterPro" id="IPR010730">
    <property type="entry name" value="HET"/>
</dbReference>